<dbReference type="GO" id="GO:0004867">
    <property type="term" value="F:serine-type endopeptidase inhibitor activity"/>
    <property type="evidence" value="ECO:0007669"/>
    <property type="project" value="InterPro"/>
</dbReference>
<evidence type="ECO:0000259" key="4">
    <source>
        <dbReference type="SMART" id="SM00093"/>
    </source>
</evidence>
<keyword evidence="6" id="KW-1185">Reference proteome</keyword>
<comment type="similarity">
    <text evidence="1 2">Belongs to the serpin family.</text>
</comment>
<dbReference type="GO" id="GO:0005615">
    <property type="term" value="C:extracellular space"/>
    <property type="evidence" value="ECO:0007669"/>
    <property type="project" value="InterPro"/>
</dbReference>
<dbReference type="PROSITE" id="PS00284">
    <property type="entry name" value="SERPIN"/>
    <property type="match status" value="1"/>
</dbReference>
<reference evidence="5" key="1">
    <citation type="submission" date="2019-12" db="EMBL/GenBank/DDBJ databases">
        <authorList>
            <person name="Scholes J."/>
        </authorList>
    </citation>
    <scope>NUCLEOTIDE SEQUENCE</scope>
</reference>
<evidence type="ECO:0000313" key="5">
    <source>
        <dbReference type="EMBL" id="CAA0831842.1"/>
    </source>
</evidence>
<evidence type="ECO:0000256" key="3">
    <source>
        <dbReference type="SAM" id="SignalP"/>
    </source>
</evidence>
<proteinExistence type="inferred from homology"/>
<dbReference type="Proteomes" id="UP001153555">
    <property type="component" value="Unassembled WGS sequence"/>
</dbReference>
<feature type="chain" id="PRO_5040370574" evidence="3">
    <location>
        <begin position="18"/>
        <end position="238"/>
    </location>
</feature>
<dbReference type="InterPro" id="IPR042185">
    <property type="entry name" value="Serpin_sf_2"/>
</dbReference>
<protein>
    <submittedName>
        <fullName evidence="5">Serpin-ZX</fullName>
    </submittedName>
</protein>
<name>A0A9N7RI70_STRHE</name>
<sequence length="238" mass="26975">MTMLILANALYFKGVWASKFKPSLTKVHDFFLLNGSSVRVPFMTSSNPFMTSSKNQFARAFDDFKVLKLPYEEGQDTRKFSMYFFLPNARDGLRALVEKFGSISGFIEHHRPHRRVKMGDFRLPKFKISFDFEASDFFKSQGLVLPFLGGLTEMVYPNPYDPLEISGFFHKAYVEVGEQGTEAAAVVKGLPCGCSRYRPPPVDVFDFVADHPFLFVIREETSGVVLFVGQLVNPLLPV</sequence>
<dbReference type="InterPro" id="IPR000215">
    <property type="entry name" value="Serpin_fam"/>
</dbReference>
<accession>A0A9N7RI70</accession>
<organism evidence="5 6">
    <name type="scientific">Striga hermonthica</name>
    <name type="common">Purple witchweed</name>
    <name type="synonym">Buchnera hermonthica</name>
    <dbReference type="NCBI Taxonomy" id="68872"/>
    <lineage>
        <taxon>Eukaryota</taxon>
        <taxon>Viridiplantae</taxon>
        <taxon>Streptophyta</taxon>
        <taxon>Embryophyta</taxon>
        <taxon>Tracheophyta</taxon>
        <taxon>Spermatophyta</taxon>
        <taxon>Magnoliopsida</taxon>
        <taxon>eudicotyledons</taxon>
        <taxon>Gunneridae</taxon>
        <taxon>Pentapetalae</taxon>
        <taxon>asterids</taxon>
        <taxon>lamiids</taxon>
        <taxon>Lamiales</taxon>
        <taxon>Orobanchaceae</taxon>
        <taxon>Buchnereae</taxon>
        <taxon>Striga</taxon>
    </lineage>
</organism>
<dbReference type="SUPFAM" id="SSF56574">
    <property type="entry name" value="Serpins"/>
    <property type="match status" value="1"/>
</dbReference>
<dbReference type="InterPro" id="IPR023795">
    <property type="entry name" value="Serpin_CS"/>
</dbReference>
<gene>
    <name evidence="5" type="ORF">SHERM_27154</name>
</gene>
<dbReference type="PANTHER" id="PTHR11461">
    <property type="entry name" value="SERINE PROTEASE INHIBITOR, SERPIN"/>
    <property type="match status" value="1"/>
</dbReference>
<evidence type="ECO:0000256" key="2">
    <source>
        <dbReference type="RuleBase" id="RU000411"/>
    </source>
</evidence>
<dbReference type="Gene3D" id="2.30.39.10">
    <property type="entry name" value="Alpha-1-antitrypsin, domain 1"/>
    <property type="match status" value="1"/>
</dbReference>
<dbReference type="Pfam" id="PF00079">
    <property type="entry name" value="Serpin"/>
    <property type="match status" value="1"/>
</dbReference>
<dbReference type="OrthoDB" id="908175at2759"/>
<dbReference type="AlphaFoldDB" id="A0A9N7RI70"/>
<dbReference type="InterPro" id="IPR042178">
    <property type="entry name" value="Serpin_sf_1"/>
</dbReference>
<dbReference type="InterPro" id="IPR036186">
    <property type="entry name" value="Serpin_sf"/>
</dbReference>
<comment type="caution">
    <text evidence="5">The sequence shown here is derived from an EMBL/GenBank/DDBJ whole genome shotgun (WGS) entry which is preliminary data.</text>
</comment>
<evidence type="ECO:0000256" key="1">
    <source>
        <dbReference type="ARBA" id="ARBA00009500"/>
    </source>
</evidence>
<keyword evidence="3" id="KW-0732">Signal</keyword>
<evidence type="ECO:0000313" key="6">
    <source>
        <dbReference type="Proteomes" id="UP001153555"/>
    </source>
</evidence>
<dbReference type="EMBL" id="CACSLK010027833">
    <property type="protein sequence ID" value="CAA0831842.1"/>
    <property type="molecule type" value="Genomic_DNA"/>
</dbReference>
<feature type="signal peptide" evidence="3">
    <location>
        <begin position="1"/>
        <end position="17"/>
    </location>
</feature>
<feature type="domain" description="Serpin" evidence="4">
    <location>
        <begin position="1"/>
        <end position="234"/>
    </location>
</feature>
<dbReference type="InterPro" id="IPR023796">
    <property type="entry name" value="Serpin_dom"/>
</dbReference>
<dbReference type="Gene3D" id="3.30.497.10">
    <property type="entry name" value="Antithrombin, subunit I, domain 2"/>
    <property type="match status" value="1"/>
</dbReference>
<dbReference type="SMART" id="SM00093">
    <property type="entry name" value="SERPIN"/>
    <property type="match status" value="1"/>
</dbReference>
<dbReference type="PANTHER" id="PTHR11461:SF211">
    <property type="entry name" value="GH10112P-RELATED"/>
    <property type="match status" value="1"/>
</dbReference>